<keyword evidence="2" id="KW-1185">Reference proteome</keyword>
<dbReference type="STRING" id="224999.GCA_001485475_00364"/>
<reference evidence="1" key="1">
    <citation type="journal article" date="2016" name="Genome Announc.">
        <title>Draft Genome Sequence of the Syntrophic Lactate-Degrading Bacterium Tepidanaerobacter syntrophicus JLT.</title>
        <authorList>
            <person name="Matsuura N."/>
            <person name="Ohashi A."/>
            <person name="Tourlousse D.M."/>
            <person name="Sekiguchi Y."/>
        </authorList>
    </citation>
    <scope>NUCLEOTIDE SEQUENCE [LARGE SCALE GENOMIC DNA]</scope>
    <source>
        <strain evidence="1">JL</strain>
    </source>
</reference>
<proteinExistence type="predicted"/>
<evidence type="ECO:0000313" key="2">
    <source>
        <dbReference type="Proteomes" id="UP000062160"/>
    </source>
</evidence>
<name>A0A0U9HCE2_9FIRM</name>
<sequence length="247" mass="27700">MDFLHINTFIIRRILAIKVEFKAVEQRGDIAMNDFLEEDRLISTCEDMIRKIKDVISAKILVDPDGEISEIHVISKSSRSPKHIARDIESALVTILGKEIDHKKISIAQIDEDDEIEIPQVRLRIDKICITKKTGSLEVRVLLINPQGQILEGTSEGVASAQNRIKTIAAATLNAVQLFIDEKYKISLEDTFTYPIGQYDAVSVLIVLLKGKKEEYLLGSALVRDDIYETSAAAVLDAINRRISMLL</sequence>
<organism evidence="1">
    <name type="scientific">Tepidanaerobacter syntrophicus</name>
    <dbReference type="NCBI Taxonomy" id="224999"/>
    <lineage>
        <taxon>Bacteria</taxon>
        <taxon>Bacillati</taxon>
        <taxon>Bacillota</taxon>
        <taxon>Clostridia</taxon>
        <taxon>Thermosediminibacterales</taxon>
        <taxon>Tepidanaerobacteraceae</taxon>
        <taxon>Tepidanaerobacter</taxon>
    </lineage>
</organism>
<dbReference type="Proteomes" id="UP000062160">
    <property type="component" value="Unassembled WGS sequence"/>
</dbReference>
<evidence type="ECO:0000313" key="1">
    <source>
        <dbReference type="EMBL" id="GAQ24382.1"/>
    </source>
</evidence>
<dbReference type="AlphaFoldDB" id="A0A0U9HCE2"/>
<accession>A0A0U9HCE2</accession>
<dbReference type="RefSeq" id="WP_238142619.1">
    <property type="nucleotide sequence ID" value="NZ_DF976999.1"/>
</dbReference>
<dbReference type="EMBL" id="DF976999">
    <property type="protein sequence ID" value="GAQ24382.1"/>
    <property type="molecule type" value="Genomic_DNA"/>
</dbReference>
<gene>
    <name evidence="1" type="ORF">TSYNT_5208</name>
</gene>
<protein>
    <submittedName>
        <fullName evidence="1">Uncharacterized protein</fullName>
    </submittedName>
</protein>